<name>A0A6S6SJN3_9GAMM</name>
<organism evidence="2">
    <name type="scientific">uncultured Thiotrichaceae bacterium</name>
    <dbReference type="NCBI Taxonomy" id="298394"/>
    <lineage>
        <taxon>Bacteria</taxon>
        <taxon>Pseudomonadati</taxon>
        <taxon>Pseudomonadota</taxon>
        <taxon>Gammaproteobacteria</taxon>
        <taxon>Thiotrichales</taxon>
        <taxon>Thiotrichaceae</taxon>
        <taxon>environmental samples</taxon>
    </lineage>
</organism>
<dbReference type="PANTHER" id="PTHR45228">
    <property type="entry name" value="CYCLIC DI-GMP PHOSPHODIESTERASE TM_0186-RELATED"/>
    <property type="match status" value="1"/>
</dbReference>
<dbReference type="SMART" id="SM00471">
    <property type="entry name" value="HDc"/>
    <property type="match status" value="1"/>
</dbReference>
<proteinExistence type="predicted"/>
<dbReference type="Gene3D" id="1.10.3210.10">
    <property type="entry name" value="Hypothetical protein af1432"/>
    <property type="match status" value="1"/>
</dbReference>
<evidence type="ECO:0000313" key="2">
    <source>
        <dbReference type="EMBL" id="CAA6806368.1"/>
    </source>
</evidence>
<sequence length="329" mass="37128">MSDFLSKVQSLLDQVALTRREDGYFIAQSALPDWFIYHAGRHMHRGGYDIVQSFGYLSCFIEDAMMHWQSPGEVSVTSDIWIETDVSGREVAFEAQAMTMEGHQVLLLKRLDNKHYLEHKRLLQSLRDGRLNREVLEAELRVRTKQIRQREAEIALKLIGVTGFRDEETGAHVRRIGLYAASIAEAIGWDRTLVDDIRIAAPMHDIGKVAIPDNVLLKAGSLNDEEFAIMKRHTVIGHKMLIGTGISVLDMAAEIALCHHERWDGTGYPAGLKGDEIPLSARITAIVDIYDALVHKRVYKAAMDEAEALHLMRNMSGQHLDPEMFGVFL</sequence>
<dbReference type="GO" id="GO:0008081">
    <property type="term" value="F:phosphoric diester hydrolase activity"/>
    <property type="evidence" value="ECO:0007669"/>
    <property type="project" value="UniProtKB-ARBA"/>
</dbReference>
<dbReference type="InterPro" id="IPR037522">
    <property type="entry name" value="HD_GYP_dom"/>
</dbReference>
<gene>
    <name evidence="2" type="ORF">HELGO_WM32312</name>
</gene>
<dbReference type="CDD" id="cd00077">
    <property type="entry name" value="HDc"/>
    <property type="match status" value="1"/>
</dbReference>
<dbReference type="PROSITE" id="PS51832">
    <property type="entry name" value="HD_GYP"/>
    <property type="match status" value="1"/>
</dbReference>
<dbReference type="InterPro" id="IPR003607">
    <property type="entry name" value="HD/PDEase_dom"/>
</dbReference>
<dbReference type="EMBL" id="CACVAV010000103">
    <property type="protein sequence ID" value="CAA6806368.1"/>
    <property type="molecule type" value="Genomic_DNA"/>
</dbReference>
<dbReference type="AlphaFoldDB" id="A0A6S6SJN3"/>
<accession>A0A6S6SJN3</accession>
<evidence type="ECO:0000259" key="1">
    <source>
        <dbReference type="PROSITE" id="PS51832"/>
    </source>
</evidence>
<reference evidence="2" key="1">
    <citation type="submission" date="2020-01" db="EMBL/GenBank/DDBJ databases">
        <authorList>
            <person name="Meier V. D."/>
            <person name="Meier V D."/>
        </authorList>
    </citation>
    <scope>NUCLEOTIDE SEQUENCE</scope>
    <source>
        <strain evidence="2">HLG_WM_MAG_08</strain>
    </source>
</reference>
<dbReference type="InterPro" id="IPR052020">
    <property type="entry name" value="Cyclic_di-GMP/3'3'-cGAMP_PDE"/>
</dbReference>
<dbReference type="SUPFAM" id="SSF109604">
    <property type="entry name" value="HD-domain/PDEase-like"/>
    <property type="match status" value="1"/>
</dbReference>
<dbReference type="Pfam" id="PF13487">
    <property type="entry name" value="HD_5"/>
    <property type="match status" value="1"/>
</dbReference>
<protein>
    <submittedName>
        <fullName evidence="2">Response regulator</fullName>
    </submittedName>
</protein>
<feature type="non-terminal residue" evidence="2">
    <location>
        <position position="329"/>
    </location>
</feature>
<feature type="domain" description="HD-GYP" evidence="1">
    <location>
        <begin position="147"/>
        <end position="329"/>
    </location>
</feature>